<keyword evidence="1" id="KW-0732">Signal</keyword>
<dbReference type="Proteomes" id="UP001593833">
    <property type="component" value="Unassembled WGS sequence"/>
</dbReference>
<name>A0ABV6YKR3_UNCEI</name>
<comment type="caution">
    <text evidence="2">The sequence shown here is derived from an EMBL/GenBank/DDBJ whole genome shotgun (WGS) entry which is preliminary data.</text>
</comment>
<feature type="non-terminal residue" evidence="2">
    <location>
        <position position="511"/>
    </location>
</feature>
<gene>
    <name evidence="2" type="ORF">ACFL6M_04890</name>
</gene>
<keyword evidence="3" id="KW-1185">Reference proteome</keyword>
<evidence type="ECO:0000313" key="2">
    <source>
        <dbReference type="EMBL" id="MFC1572918.1"/>
    </source>
</evidence>
<evidence type="ECO:0000313" key="3">
    <source>
        <dbReference type="Proteomes" id="UP001593833"/>
    </source>
</evidence>
<sequence>MRKGLALLAAMLVVVSSGALAADPGHKFVTQSGPAGDVSRGEFTPTRADTHWYGNADPVTGLAVYPGVWDFDSDPLGDGYFQGWTSRDMTLDIYGQLWQWVTADSFPNDPYTPMMEPDPPYVTFGQVWVGIHEDVANLNDFVTGMGYANNNCQRAFSPFLDMAQNDEFRVRFDYFNDTEPEYDYTYIYGLFYDSDEVLVTEQMLKYFDGITGDTAGLPWEDPQTFNQQFILNNIDSNTVKMKLELRFFTDGGWADEDGLWDCQGGPFSFDHMRLKRNTIDMLPGIWWEFETSDAEDWTFGICDGIGAFMSIVPQNIWEEWVELSGLICPCDMVGNALECVDETDETYYPPPHPPEQYEMLTSNIIARDPAHVGTEFNQSLVEWYSYDDLQNPAGTFLRIGYMMYPYTSLYNTDPHWSRRRGQDTYFYTGDEPACGLNRHNYNTLNGRAGDPISADWDSMRVTYELNCDCDGFGIAESTCLEFPEEGRTWGAPVLDDFRVGITGGADAPPIV</sequence>
<proteinExistence type="predicted"/>
<accession>A0ABV6YKR3</accession>
<evidence type="ECO:0000256" key="1">
    <source>
        <dbReference type="SAM" id="SignalP"/>
    </source>
</evidence>
<dbReference type="EMBL" id="JBHPKH010000050">
    <property type="protein sequence ID" value="MFC1572918.1"/>
    <property type="molecule type" value="Genomic_DNA"/>
</dbReference>
<feature type="chain" id="PRO_5046201658" evidence="1">
    <location>
        <begin position="22"/>
        <end position="511"/>
    </location>
</feature>
<organism evidence="2 3">
    <name type="scientific">Eiseniibacteriota bacterium</name>
    <dbReference type="NCBI Taxonomy" id="2212470"/>
    <lineage>
        <taxon>Bacteria</taxon>
        <taxon>Candidatus Eiseniibacteriota</taxon>
    </lineage>
</organism>
<reference evidence="2 3" key="1">
    <citation type="submission" date="2024-09" db="EMBL/GenBank/DDBJ databases">
        <authorList>
            <person name="D'Angelo T."/>
        </authorList>
    </citation>
    <scope>NUCLEOTIDE SEQUENCE [LARGE SCALE GENOMIC DNA]</scope>
    <source>
        <strain evidence="2">SAG AM-320-E07</strain>
    </source>
</reference>
<feature type="signal peptide" evidence="1">
    <location>
        <begin position="1"/>
        <end position="21"/>
    </location>
</feature>
<protein>
    <submittedName>
        <fullName evidence="2">Uncharacterized protein</fullName>
    </submittedName>
</protein>